<dbReference type="SUPFAM" id="SSF54928">
    <property type="entry name" value="RNA-binding domain, RBD"/>
    <property type="match status" value="1"/>
</dbReference>
<dbReference type="PANTHER" id="PTHR48025:SF1">
    <property type="entry name" value="RRM DOMAIN-CONTAINING PROTEIN"/>
    <property type="match status" value="1"/>
</dbReference>
<evidence type="ECO:0000256" key="3">
    <source>
        <dbReference type="SAM" id="MobiDB-lite"/>
    </source>
</evidence>
<proteinExistence type="predicted"/>
<dbReference type="InterPro" id="IPR050502">
    <property type="entry name" value="Euk_RNA-bind_prot"/>
</dbReference>
<dbReference type="InterPro" id="IPR035979">
    <property type="entry name" value="RBD_domain_sf"/>
</dbReference>
<protein>
    <submittedName>
        <fullName evidence="5">RNA-binding protein</fullName>
    </submittedName>
</protein>
<dbReference type="eggNOG" id="COG0724">
    <property type="taxonomic scope" value="Bacteria"/>
</dbReference>
<dbReference type="SMART" id="SM00360">
    <property type="entry name" value="RRM"/>
    <property type="match status" value="1"/>
</dbReference>
<evidence type="ECO:0000313" key="6">
    <source>
        <dbReference type="Proteomes" id="UP000008080"/>
    </source>
</evidence>
<dbReference type="GeneID" id="93011452"/>
<dbReference type="GO" id="GO:0003729">
    <property type="term" value="F:mRNA binding"/>
    <property type="evidence" value="ECO:0007669"/>
    <property type="project" value="TreeGrafter"/>
</dbReference>
<dbReference type="Pfam" id="PF00076">
    <property type="entry name" value="RRM_1"/>
    <property type="match status" value="1"/>
</dbReference>
<evidence type="ECO:0000256" key="1">
    <source>
        <dbReference type="ARBA" id="ARBA00022737"/>
    </source>
</evidence>
<dbReference type="InterPro" id="IPR000504">
    <property type="entry name" value="RRM_dom"/>
</dbReference>
<dbReference type="EMBL" id="BX842646">
    <property type="protein sequence ID" value="CAE77976.1"/>
    <property type="molecule type" value="Genomic_DNA"/>
</dbReference>
<feature type="region of interest" description="Disordered" evidence="3">
    <location>
        <begin position="73"/>
        <end position="104"/>
    </location>
</feature>
<organism evidence="5 6">
    <name type="scientific">Bdellovibrio bacteriovorus (strain ATCC 15356 / DSM 50701 / NCIMB 9529 / HD100)</name>
    <dbReference type="NCBI Taxonomy" id="264462"/>
    <lineage>
        <taxon>Bacteria</taxon>
        <taxon>Pseudomonadati</taxon>
        <taxon>Bdellovibrionota</taxon>
        <taxon>Bdellovibrionia</taxon>
        <taxon>Bdellovibrionales</taxon>
        <taxon>Pseudobdellovibrionaceae</taxon>
        <taxon>Bdellovibrio</taxon>
    </lineage>
</organism>
<dbReference type="InterPro" id="IPR012677">
    <property type="entry name" value="Nucleotide-bd_a/b_plait_sf"/>
</dbReference>
<evidence type="ECO:0000313" key="5">
    <source>
        <dbReference type="EMBL" id="CAE77976.1"/>
    </source>
</evidence>
<dbReference type="AlphaFoldDB" id="Q6MQY2"/>
<feature type="compositionally biased region" description="Gly residues" evidence="3">
    <location>
        <begin position="86"/>
        <end position="104"/>
    </location>
</feature>
<dbReference type="CDD" id="cd21608">
    <property type="entry name" value="RRM2_NsCP33_like"/>
    <property type="match status" value="1"/>
</dbReference>
<dbReference type="HOGENOM" id="CLU_012062_28_1_7"/>
<dbReference type="PANTHER" id="PTHR48025">
    <property type="entry name" value="OS02G0815200 PROTEIN"/>
    <property type="match status" value="1"/>
</dbReference>
<dbReference type="KEGG" id="bba:Bd0320"/>
<keyword evidence="6" id="KW-1185">Reference proteome</keyword>
<name>Q6MQY2_BDEBA</name>
<evidence type="ECO:0000259" key="4">
    <source>
        <dbReference type="PROSITE" id="PS50102"/>
    </source>
</evidence>
<dbReference type="PROSITE" id="PS50102">
    <property type="entry name" value="RRM"/>
    <property type="match status" value="1"/>
</dbReference>
<accession>Q6MQY2</accession>
<dbReference type="InterPro" id="IPR048289">
    <property type="entry name" value="RRM2_NsCP33-like"/>
</dbReference>
<sequence length="104" mass="10998">MGKKIYVGNLSYNVDQDQLGGLFADFGTVDSVNIITDRDTGRSKGFAFVEMSSDSEATAAIDKLNGMDLGGRAMNISEAKPQEPRSGGGPRRNGGGFGGSRRSY</sequence>
<gene>
    <name evidence="5" type="primary">rbp</name>
    <name evidence="5" type="ordered locus">Bd0320</name>
</gene>
<dbReference type="STRING" id="264462.Bd0320"/>
<keyword evidence="1" id="KW-0677">Repeat</keyword>
<keyword evidence="2" id="KW-0694">RNA-binding</keyword>
<feature type="domain" description="RRM" evidence="4">
    <location>
        <begin position="3"/>
        <end position="81"/>
    </location>
</feature>
<dbReference type="Proteomes" id="UP000008080">
    <property type="component" value="Chromosome"/>
</dbReference>
<evidence type="ECO:0000256" key="2">
    <source>
        <dbReference type="ARBA" id="ARBA00022884"/>
    </source>
</evidence>
<reference evidence="5 6" key="1">
    <citation type="journal article" date="2004" name="Science">
        <title>A predator unmasked: life cycle of Bdellovibrio bacteriovorus from a genomic perspective.</title>
        <authorList>
            <person name="Rendulic S."/>
            <person name="Jagtap P."/>
            <person name="Rosinus A."/>
            <person name="Eppinger M."/>
            <person name="Baar C."/>
            <person name="Lanz C."/>
            <person name="Keller H."/>
            <person name="Lambert C."/>
            <person name="Evans K.J."/>
            <person name="Goesmann A."/>
            <person name="Meyer F."/>
            <person name="Sockett R.E."/>
            <person name="Schuster S.C."/>
        </authorList>
    </citation>
    <scope>NUCLEOTIDE SEQUENCE [LARGE SCALE GENOMIC DNA]</scope>
    <source>
        <strain evidence="6">ATCC 15356 / DSM 50701 / NCIMB 9529 / HD100</strain>
    </source>
</reference>
<dbReference type="Gene3D" id="3.30.70.330">
    <property type="match status" value="1"/>
</dbReference>
<dbReference type="RefSeq" id="WP_011162917.1">
    <property type="nucleotide sequence ID" value="NC_005363.1"/>
</dbReference>